<keyword evidence="3" id="KW-1185">Reference proteome</keyword>
<organism evidence="2 3">
    <name type="scientific">Flagellimonas chongwuensis</name>
    <dbReference type="NCBI Taxonomy" id="2697365"/>
    <lineage>
        <taxon>Bacteria</taxon>
        <taxon>Pseudomonadati</taxon>
        <taxon>Bacteroidota</taxon>
        <taxon>Flavobacteriia</taxon>
        <taxon>Flavobacteriales</taxon>
        <taxon>Flavobacteriaceae</taxon>
        <taxon>Flagellimonas</taxon>
    </lineage>
</organism>
<reference evidence="2 3" key="1">
    <citation type="submission" date="2020-01" db="EMBL/GenBank/DDBJ databases">
        <title>Draft Genome Analysis of Muricauda sp. HICW Isolated from coastal seawater of PR China.</title>
        <authorList>
            <person name="Chen M.-X."/>
        </authorList>
    </citation>
    <scope>NUCLEOTIDE SEQUENCE [LARGE SCALE GENOMIC DNA]</scope>
    <source>
        <strain evidence="2 3">HICW</strain>
    </source>
</reference>
<evidence type="ECO:0000313" key="3">
    <source>
        <dbReference type="Proteomes" id="UP000558089"/>
    </source>
</evidence>
<dbReference type="PROSITE" id="PS51257">
    <property type="entry name" value="PROKAR_LIPOPROTEIN"/>
    <property type="match status" value="1"/>
</dbReference>
<evidence type="ECO:0000313" key="2">
    <source>
        <dbReference type="EMBL" id="NVN19229.1"/>
    </source>
</evidence>
<gene>
    <name evidence="2" type="ORF">GUA46_12840</name>
</gene>
<feature type="transmembrane region" description="Helical" evidence="1">
    <location>
        <begin position="42"/>
        <end position="61"/>
    </location>
</feature>
<keyword evidence="1" id="KW-1133">Transmembrane helix</keyword>
<sequence>MTHRFYSKTKKEQSRILIWILLLALFVIILSCWLAWVSQFYFFGIIVILGVLTLVAPFIDVPSMKKSGKLRYHSLLMLSEKPKDGVIKIHGGTLFDYVFVIDKKMNGNQRRTFIIQQYVEGLLNLINNTDMGSTTKLQGTSYIINKRTAQRVGFEVVPTDYIQKFIFTYNYLNVLVTYSIAKGRLSFPKINRTITFEANLKDIGQKKDFLVTLNKKLKSETGF</sequence>
<keyword evidence="1" id="KW-0472">Membrane</keyword>
<evidence type="ECO:0000256" key="1">
    <source>
        <dbReference type="SAM" id="Phobius"/>
    </source>
</evidence>
<accession>A0A850NHH1</accession>
<comment type="caution">
    <text evidence="2">The sequence shown here is derived from an EMBL/GenBank/DDBJ whole genome shotgun (WGS) entry which is preliminary data.</text>
</comment>
<proteinExistence type="predicted"/>
<keyword evidence="1" id="KW-0812">Transmembrane</keyword>
<dbReference type="Proteomes" id="UP000558089">
    <property type="component" value="Unassembled WGS sequence"/>
</dbReference>
<feature type="transmembrane region" description="Helical" evidence="1">
    <location>
        <begin position="16"/>
        <end position="36"/>
    </location>
</feature>
<protein>
    <submittedName>
        <fullName evidence="2">Uncharacterized protein</fullName>
    </submittedName>
</protein>
<name>A0A850NHH1_9FLAO</name>
<dbReference type="AlphaFoldDB" id="A0A850NHH1"/>
<dbReference type="EMBL" id="WYET01000007">
    <property type="protein sequence ID" value="NVN19229.1"/>
    <property type="molecule type" value="Genomic_DNA"/>
</dbReference>
<dbReference type="RefSeq" id="WP_176620843.1">
    <property type="nucleotide sequence ID" value="NZ_WYET01000007.1"/>
</dbReference>